<dbReference type="Pfam" id="PF14520">
    <property type="entry name" value="HHH_5"/>
    <property type="match status" value="1"/>
</dbReference>
<keyword evidence="3 7" id="KW-0228">DNA excision</keyword>
<feature type="domain" description="UVR" evidence="8">
    <location>
        <begin position="197"/>
        <end position="232"/>
    </location>
</feature>
<dbReference type="GO" id="GO:0005737">
    <property type="term" value="C:cytoplasm"/>
    <property type="evidence" value="ECO:0007669"/>
    <property type="project" value="UniProtKB-SubCell"/>
</dbReference>
<keyword evidence="6 7" id="KW-0742">SOS response</keyword>
<dbReference type="CDD" id="cd10434">
    <property type="entry name" value="GIY-YIG_UvrC_Cho"/>
    <property type="match status" value="1"/>
</dbReference>
<dbReference type="Pfam" id="PF01541">
    <property type="entry name" value="GIY-YIG"/>
    <property type="match status" value="1"/>
</dbReference>
<proteinExistence type="inferred from homology"/>
<dbReference type="Pfam" id="PF02151">
    <property type="entry name" value="UVR"/>
    <property type="match status" value="1"/>
</dbReference>
<protein>
    <recommendedName>
        <fullName evidence="7">UvrABC system protein C</fullName>
        <shortName evidence="7">Protein UvrC</shortName>
    </recommendedName>
    <alternativeName>
        <fullName evidence="7">Excinuclease ABC subunit C</fullName>
    </alternativeName>
</protein>
<dbReference type="AlphaFoldDB" id="A0AAW9JQI7"/>
<evidence type="ECO:0000313" key="11">
    <source>
        <dbReference type="EMBL" id="MDZ5757584.1"/>
    </source>
</evidence>
<comment type="caution">
    <text evidence="11">The sequence shown here is derived from an EMBL/GenBank/DDBJ whole genome shotgun (WGS) entry which is preliminary data.</text>
</comment>
<evidence type="ECO:0000313" key="12">
    <source>
        <dbReference type="Proteomes" id="UP001290462"/>
    </source>
</evidence>
<dbReference type="FunFam" id="3.30.420.340:FF:000002">
    <property type="entry name" value="UvrABC system protein C"/>
    <property type="match status" value="1"/>
</dbReference>
<organism evidence="11 12">
    <name type="scientific">Carnobacterium maltaromaticum</name>
    <name type="common">Carnobacterium piscicola</name>
    <dbReference type="NCBI Taxonomy" id="2751"/>
    <lineage>
        <taxon>Bacteria</taxon>
        <taxon>Bacillati</taxon>
        <taxon>Bacillota</taxon>
        <taxon>Bacilli</taxon>
        <taxon>Lactobacillales</taxon>
        <taxon>Carnobacteriaceae</taxon>
        <taxon>Carnobacterium</taxon>
    </lineage>
</organism>
<evidence type="ECO:0000256" key="3">
    <source>
        <dbReference type="ARBA" id="ARBA00022769"/>
    </source>
</evidence>
<dbReference type="GO" id="GO:0009380">
    <property type="term" value="C:excinuclease repair complex"/>
    <property type="evidence" value="ECO:0007669"/>
    <property type="project" value="InterPro"/>
</dbReference>
<dbReference type="Pfam" id="PF08459">
    <property type="entry name" value="UvrC_RNaseH_dom"/>
    <property type="match status" value="1"/>
</dbReference>
<dbReference type="InterPro" id="IPR050066">
    <property type="entry name" value="UvrABC_protein_C"/>
</dbReference>
<evidence type="ECO:0000256" key="5">
    <source>
        <dbReference type="ARBA" id="ARBA00023204"/>
    </source>
</evidence>
<dbReference type="InterPro" id="IPR035901">
    <property type="entry name" value="GIY-YIG_endonuc_sf"/>
</dbReference>
<dbReference type="Gene3D" id="1.10.150.20">
    <property type="entry name" value="5' to 3' exonuclease, C-terminal subdomain"/>
    <property type="match status" value="1"/>
</dbReference>
<evidence type="ECO:0000256" key="1">
    <source>
        <dbReference type="ARBA" id="ARBA00022490"/>
    </source>
</evidence>
<dbReference type="Proteomes" id="UP001290462">
    <property type="component" value="Unassembled WGS sequence"/>
</dbReference>
<dbReference type="SMART" id="SM00465">
    <property type="entry name" value="GIYc"/>
    <property type="match status" value="1"/>
</dbReference>
<dbReference type="InterPro" id="IPR036876">
    <property type="entry name" value="UVR_dom_sf"/>
</dbReference>
<dbReference type="PROSITE" id="PS50165">
    <property type="entry name" value="UVRC"/>
    <property type="match status" value="1"/>
</dbReference>
<comment type="similarity">
    <text evidence="7">Belongs to the UvrC family.</text>
</comment>
<dbReference type="InterPro" id="IPR004791">
    <property type="entry name" value="UvrC"/>
</dbReference>
<dbReference type="NCBIfam" id="TIGR00194">
    <property type="entry name" value="uvrC"/>
    <property type="match status" value="1"/>
</dbReference>
<dbReference type="Gene3D" id="3.40.1440.10">
    <property type="entry name" value="GIY-YIG endonuclease"/>
    <property type="match status" value="1"/>
</dbReference>
<dbReference type="RefSeq" id="WP_010054458.1">
    <property type="nucleotide sequence ID" value="NZ_BJOJ01000080.1"/>
</dbReference>
<evidence type="ECO:0000256" key="4">
    <source>
        <dbReference type="ARBA" id="ARBA00022881"/>
    </source>
</evidence>
<comment type="subcellular location">
    <subcellularLocation>
        <location evidence="7">Cytoplasm</location>
    </subcellularLocation>
</comment>
<dbReference type="EMBL" id="JAVBVO010000002">
    <property type="protein sequence ID" value="MDZ5757584.1"/>
    <property type="molecule type" value="Genomic_DNA"/>
</dbReference>
<keyword evidence="5 7" id="KW-0234">DNA repair</keyword>
<dbReference type="Gene3D" id="3.30.420.340">
    <property type="entry name" value="UvrC, RNAse H endonuclease domain"/>
    <property type="match status" value="1"/>
</dbReference>
<dbReference type="HAMAP" id="MF_00203">
    <property type="entry name" value="UvrC"/>
    <property type="match status" value="1"/>
</dbReference>
<comment type="function">
    <text evidence="7">The UvrABC repair system catalyzes the recognition and processing of DNA lesions. UvrC both incises the 5' and 3' sides of the lesion. The N-terminal half is responsible for the 3' incision and the C-terminal half is responsible for the 5' incision.</text>
</comment>
<evidence type="ECO:0000259" key="9">
    <source>
        <dbReference type="PROSITE" id="PS50164"/>
    </source>
</evidence>
<keyword evidence="4 7" id="KW-0267">Excision nuclease</keyword>
<keyword evidence="1 7" id="KW-0963">Cytoplasm</keyword>
<evidence type="ECO:0000256" key="2">
    <source>
        <dbReference type="ARBA" id="ARBA00022763"/>
    </source>
</evidence>
<dbReference type="Pfam" id="PF22920">
    <property type="entry name" value="UvrC_RNaseH"/>
    <property type="match status" value="1"/>
</dbReference>
<dbReference type="GO" id="GO:0006289">
    <property type="term" value="P:nucleotide-excision repair"/>
    <property type="evidence" value="ECO:0007669"/>
    <property type="project" value="UniProtKB-UniRule"/>
</dbReference>
<evidence type="ECO:0000256" key="7">
    <source>
        <dbReference type="HAMAP-Rule" id="MF_00203"/>
    </source>
</evidence>
<dbReference type="PROSITE" id="PS50164">
    <property type="entry name" value="GIY_YIG"/>
    <property type="match status" value="1"/>
</dbReference>
<name>A0AAW9JQI7_CARML</name>
<dbReference type="InterPro" id="IPR000305">
    <property type="entry name" value="GIY-YIG_endonuc"/>
</dbReference>
<dbReference type="GeneID" id="83607106"/>
<comment type="subunit">
    <text evidence="7">Interacts with UvrB in an incision complex.</text>
</comment>
<accession>A0AAW9JQI7</accession>
<feature type="domain" description="GIY-YIG" evidence="9">
    <location>
        <begin position="15"/>
        <end position="92"/>
    </location>
</feature>
<keyword evidence="2 7" id="KW-0227">DNA damage</keyword>
<evidence type="ECO:0000256" key="6">
    <source>
        <dbReference type="ARBA" id="ARBA00023236"/>
    </source>
</evidence>
<sequence length="590" mass="67233">MSKEQLRNKLTLLPELPGCYIMKNKTDDIIYVGKAKNLKNRVTSYFRGTKDGKTFLLVEEIVDFETIITSTDKEALLLEITLIQKHHPKYNIKLKEGSSYPYIKITGDRDPRLIITSDVEKDGGHYFGPYPNVYAATETMHFIEKVYPLKRCVGRQRRACLYYHMGQCLGPCDHEVPVEVYEAQIKRIKAFLNGDTAKVKAELKEKMLKAAEEQVYERAAEYRDQLRYIEATVEKQKIISTDYTTRDIFSFYVDKGWISIQVFLIRQATLIKREAALFPCIQSSGEEDLATFILQFYNEKNHLLPKEILVPEGVEKELISDILSVAVRVPVRGQKKNLLDLATQNSQISLNERFNLIEMDERKTIGAAEELGEALGLPSLKRIEAFDHSNIQGTSPVSAMVVFENGRPSKKNYRKYKIKTVVGSNEAATTEEVIRRRYTRLLKEKQELPDLILMDGGIVQVRAALNVLENELGLTIPVAGMVKDDKHRTSNLLFGEELTVVPIDSKSPAFYLVQRIQDEVHRFAITFHRQVRSKNSLSSLLDQIPGVGPKTRTKLLKHFGSLKKLKEADLKDIQALGVSKNVALLIKIRL</sequence>
<dbReference type="PROSITE" id="PS50151">
    <property type="entry name" value="UVR"/>
    <property type="match status" value="1"/>
</dbReference>
<dbReference type="GO" id="GO:0009381">
    <property type="term" value="F:excinuclease ABC activity"/>
    <property type="evidence" value="ECO:0007669"/>
    <property type="project" value="UniProtKB-UniRule"/>
</dbReference>
<reference evidence="11" key="1">
    <citation type="submission" date="2023-08" db="EMBL/GenBank/DDBJ databases">
        <title>Genomic characterization of piscicolin 126 produced by Carnobacterium maltaromaticum CM22 strain isolated from salmon (Salmo salar).</title>
        <authorList>
            <person name="Gonzalez-Gragera E."/>
            <person name="Garcia-Lopez J.D."/>
            <person name="Teso-Perez C."/>
            <person name="Gimenez-Hernandez I."/>
            <person name="Peralta-Sanchez J.M."/>
            <person name="Valdivia E."/>
            <person name="Montalban-Lopez M."/>
            <person name="Martin-Platero A.M."/>
            <person name="Banos A."/>
            <person name="Martinez-Bueno M."/>
        </authorList>
    </citation>
    <scope>NUCLEOTIDE SEQUENCE</scope>
    <source>
        <strain evidence="11">CM22</strain>
    </source>
</reference>
<dbReference type="InterPro" id="IPR001943">
    <property type="entry name" value="UVR_dom"/>
</dbReference>
<dbReference type="Gene3D" id="4.10.860.10">
    <property type="entry name" value="UVR domain"/>
    <property type="match status" value="1"/>
</dbReference>
<dbReference type="InterPro" id="IPR001162">
    <property type="entry name" value="UvrC_RNase_H_dom"/>
</dbReference>
<gene>
    <name evidence="7 11" type="primary">uvrC</name>
    <name evidence="11" type="ORF">RAK27_02825</name>
</gene>
<dbReference type="PANTHER" id="PTHR30562:SF1">
    <property type="entry name" value="UVRABC SYSTEM PROTEIN C"/>
    <property type="match status" value="1"/>
</dbReference>
<feature type="domain" description="UvrC family homology region profile" evidence="10">
    <location>
        <begin position="248"/>
        <end position="468"/>
    </location>
</feature>
<dbReference type="SUPFAM" id="SSF82771">
    <property type="entry name" value="GIY-YIG endonuclease"/>
    <property type="match status" value="1"/>
</dbReference>
<dbReference type="FunFam" id="3.40.1440.10:FF:000001">
    <property type="entry name" value="UvrABC system protein C"/>
    <property type="match status" value="1"/>
</dbReference>
<dbReference type="SUPFAM" id="SSF47781">
    <property type="entry name" value="RuvA domain 2-like"/>
    <property type="match status" value="1"/>
</dbReference>
<evidence type="ECO:0000259" key="10">
    <source>
        <dbReference type="PROSITE" id="PS50165"/>
    </source>
</evidence>
<dbReference type="PANTHER" id="PTHR30562">
    <property type="entry name" value="UVRC/OXIDOREDUCTASE"/>
    <property type="match status" value="1"/>
</dbReference>
<dbReference type="InterPro" id="IPR038476">
    <property type="entry name" value="UvrC_RNase_H_dom_sf"/>
</dbReference>
<dbReference type="InterPro" id="IPR047296">
    <property type="entry name" value="GIY-YIG_UvrC_Cho"/>
</dbReference>
<dbReference type="GO" id="GO:0003677">
    <property type="term" value="F:DNA binding"/>
    <property type="evidence" value="ECO:0007669"/>
    <property type="project" value="UniProtKB-UniRule"/>
</dbReference>
<evidence type="ECO:0000259" key="8">
    <source>
        <dbReference type="PROSITE" id="PS50151"/>
    </source>
</evidence>
<dbReference type="SUPFAM" id="SSF46600">
    <property type="entry name" value="C-terminal UvrC-binding domain of UvrB"/>
    <property type="match status" value="1"/>
</dbReference>
<dbReference type="GO" id="GO:0009432">
    <property type="term" value="P:SOS response"/>
    <property type="evidence" value="ECO:0007669"/>
    <property type="project" value="UniProtKB-UniRule"/>
</dbReference>
<dbReference type="InterPro" id="IPR010994">
    <property type="entry name" value="RuvA_2-like"/>
</dbReference>